<organism evidence="2 3">
    <name type="scientific">Chaetoceros tenuissimus</name>
    <dbReference type="NCBI Taxonomy" id="426638"/>
    <lineage>
        <taxon>Eukaryota</taxon>
        <taxon>Sar</taxon>
        <taxon>Stramenopiles</taxon>
        <taxon>Ochrophyta</taxon>
        <taxon>Bacillariophyta</taxon>
        <taxon>Coscinodiscophyceae</taxon>
        <taxon>Chaetocerotophycidae</taxon>
        <taxon>Chaetocerotales</taxon>
        <taxon>Chaetocerotaceae</taxon>
        <taxon>Chaetoceros</taxon>
    </lineage>
</organism>
<reference evidence="2 3" key="1">
    <citation type="journal article" date="2021" name="Sci. Rep.">
        <title>The genome of the diatom Chaetoceros tenuissimus carries an ancient integrated fragment of an extant virus.</title>
        <authorList>
            <person name="Hongo Y."/>
            <person name="Kimura K."/>
            <person name="Takaki Y."/>
            <person name="Yoshida Y."/>
            <person name="Baba S."/>
            <person name="Kobayashi G."/>
            <person name="Nagasaki K."/>
            <person name="Hano T."/>
            <person name="Tomaru Y."/>
        </authorList>
    </citation>
    <scope>NUCLEOTIDE SEQUENCE [LARGE SCALE GENOMIC DNA]</scope>
    <source>
        <strain evidence="2 3">NIES-3715</strain>
    </source>
</reference>
<proteinExistence type="predicted"/>
<gene>
    <name evidence="2" type="ORF">CTEN210_03749</name>
</gene>
<dbReference type="Proteomes" id="UP001054902">
    <property type="component" value="Unassembled WGS sequence"/>
</dbReference>
<keyword evidence="1" id="KW-1133">Transmembrane helix</keyword>
<sequence>MGRIALDQRPNVYILPERKKTRNPYKHRARNTYKSVAIALLLVILFAIGILFGSNSSSFEPYVQTVKKKVSWSSNNTATKVDLKYMKSRKKHYRSWFRKNKEDTLIIDADKDGPILDFAVVGFSHNTMSVATSLANLAPMPLSDEQSCTSLESLVTNAYQTWPSKYGDEKLFKGVHCENIMSLNSESFKQIKELSKHLPKTKLVIGIKHPVLWFKSRWDKAIKRNKIDRGANPYAFTELCVGNNCSSSCKENQPFCMHSTRFHLGIAKLGKTSLSDEERNLLAFADEDGGDNLKSFDVRNPIFIYDETELGKEYFWDKFANYMGAESIPHDIDEIQRQIDYDSLEIVKALDICDDKYNDLRSRLMKHSYDMASWLQQYLLPVSKEKLDVNVAEPMVLHGILDSYKEDPCGKLVRSRGGVYRVKSE</sequence>
<keyword evidence="1" id="KW-0812">Transmembrane</keyword>
<dbReference type="EMBL" id="BLLK01000022">
    <property type="protein sequence ID" value="GFH47274.1"/>
    <property type="molecule type" value="Genomic_DNA"/>
</dbReference>
<keyword evidence="3" id="KW-1185">Reference proteome</keyword>
<comment type="caution">
    <text evidence="2">The sequence shown here is derived from an EMBL/GenBank/DDBJ whole genome shotgun (WGS) entry which is preliminary data.</text>
</comment>
<evidence type="ECO:0000313" key="2">
    <source>
        <dbReference type="EMBL" id="GFH47274.1"/>
    </source>
</evidence>
<feature type="transmembrane region" description="Helical" evidence="1">
    <location>
        <begin position="36"/>
        <end position="54"/>
    </location>
</feature>
<name>A0AAD3CKD9_9STRA</name>
<evidence type="ECO:0000313" key="3">
    <source>
        <dbReference type="Proteomes" id="UP001054902"/>
    </source>
</evidence>
<protein>
    <submittedName>
        <fullName evidence="2">Uncharacterized protein</fullName>
    </submittedName>
</protein>
<dbReference type="AlphaFoldDB" id="A0AAD3CKD9"/>
<accession>A0AAD3CKD9</accession>
<keyword evidence="1" id="KW-0472">Membrane</keyword>
<evidence type="ECO:0000256" key="1">
    <source>
        <dbReference type="SAM" id="Phobius"/>
    </source>
</evidence>